<protein>
    <submittedName>
        <fullName evidence="1">Uncharacterized protein</fullName>
    </submittedName>
</protein>
<dbReference type="Proteomes" id="UP001208570">
    <property type="component" value="Unassembled WGS sequence"/>
</dbReference>
<accession>A0AAD9ND15</accession>
<sequence>MVYDNIINQVPTQNIPALIERYAKRHGETSRSTPHMNTVEQMARELASIADLKSAELATKTKHITLGFDANTQEGVRINSIHLTTETDCDVIAADE</sequence>
<dbReference type="AlphaFoldDB" id="A0AAD9ND15"/>
<gene>
    <name evidence="1" type="ORF">LSH36_45g11010</name>
</gene>
<name>A0AAD9ND15_9ANNE</name>
<reference evidence="1" key="1">
    <citation type="journal article" date="2023" name="Mol. Biol. Evol.">
        <title>Third-Generation Sequencing Reveals the Adaptive Role of the Epigenome in Three Deep-Sea Polychaetes.</title>
        <authorList>
            <person name="Perez M."/>
            <person name="Aroh O."/>
            <person name="Sun Y."/>
            <person name="Lan Y."/>
            <person name="Juniper S.K."/>
            <person name="Young C.R."/>
            <person name="Angers B."/>
            <person name="Qian P.Y."/>
        </authorList>
    </citation>
    <scope>NUCLEOTIDE SEQUENCE</scope>
    <source>
        <strain evidence="1">P08H-3</strain>
    </source>
</reference>
<keyword evidence="2" id="KW-1185">Reference proteome</keyword>
<evidence type="ECO:0000313" key="2">
    <source>
        <dbReference type="Proteomes" id="UP001208570"/>
    </source>
</evidence>
<evidence type="ECO:0000313" key="1">
    <source>
        <dbReference type="EMBL" id="KAK2165817.1"/>
    </source>
</evidence>
<organism evidence="1 2">
    <name type="scientific">Paralvinella palmiformis</name>
    <dbReference type="NCBI Taxonomy" id="53620"/>
    <lineage>
        <taxon>Eukaryota</taxon>
        <taxon>Metazoa</taxon>
        <taxon>Spiralia</taxon>
        <taxon>Lophotrochozoa</taxon>
        <taxon>Annelida</taxon>
        <taxon>Polychaeta</taxon>
        <taxon>Sedentaria</taxon>
        <taxon>Canalipalpata</taxon>
        <taxon>Terebellida</taxon>
        <taxon>Terebelliformia</taxon>
        <taxon>Alvinellidae</taxon>
        <taxon>Paralvinella</taxon>
    </lineage>
</organism>
<dbReference type="EMBL" id="JAODUP010000045">
    <property type="protein sequence ID" value="KAK2165817.1"/>
    <property type="molecule type" value="Genomic_DNA"/>
</dbReference>
<comment type="caution">
    <text evidence="1">The sequence shown here is derived from an EMBL/GenBank/DDBJ whole genome shotgun (WGS) entry which is preliminary data.</text>
</comment>
<proteinExistence type="predicted"/>